<proteinExistence type="predicted"/>
<name>A0AA48M4D7_9ZZZZ</name>
<dbReference type="AlphaFoldDB" id="A0AA48M4D7"/>
<dbReference type="EMBL" id="OY288114">
    <property type="protein sequence ID" value="CAJ0871994.1"/>
    <property type="molecule type" value="Genomic_DNA"/>
</dbReference>
<reference evidence="1" key="1">
    <citation type="submission" date="2023-07" db="EMBL/GenBank/DDBJ databases">
        <authorList>
            <person name="Pelsma A.J. K."/>
        </authorList>
    </citation>
    <scope>NUCLEOTIDE SEQUENCE</scope>
</reference>
<gene>
    <name evidence="1" type="ORF">AMST5_02374</name>
</gene>
<protein>
    <submittedName>
        <fullName evidence="1">Uncharacterized protein</fullName>
    </submittedName>
</protein>
<accession>A0AA48M4D7</accession>
<evidence type="ECO:0000313" key="1">
    <source>
        <dbReference type="EMBL" id="CAJ0871994.1"/>
    </source>
</evidence>
<organism evidence="1">
    <name type="scientific">freshwater sediment metagenome</name>
    <dbReference type="NCBI Taxonomy" id="556182"/>
    <lineage>
        <taxon>unclassified sequences</taxon>
        <taxon>metagenomes</taxon>
        <taxon>ecological metagenomes</taxon>
    </lineage>
</organism>
<sequence>MAYNAYSEQREETPLLIQREVGKALRLSLDAVTREPLSEQFVLLLLRLALSEALRSAVEEEAEEFTILEARRTVSVSL</sequence>